<feature type="chain" id="PRO_5045097275" evidence="1">
    <location>
        <begin position="32"/>
        <end position="451"/>
    </location>
</feature>
<keyword evidence="1" id="KW-0732">Signal</keyword>
<evidence type="ECO:0000256" key="1">
    <source>
        <dbReference type="SAM" id="SignalP"/>
    </source>
</evidence>
<reference evidence="3 4" key="1">
    <citation type="submission" date="2023-07" db="EMBL/GenBank/DDBJ databases">
        <title>Functional and genomic diversity of the sorghum phyllosphere microbiome.</title>
        <authorList>
            <person name="Shade A."/>
        </authorList>
    </citation>
    <scope>NUCLEOTIDE SEQUENCE [LARGE SCALE GENOMIC DNA]</scope>
    <source>
        <strain evidence="3 4">SORGH_AS_1064</strain>
    </source>
</reference>
<dbReference type="EMBL" id="JAUTAL010000001">
    <property type="protein sequence ID" value="MDQ1097106.1"/>
    <property type="molecule type" value="Genomic_DNA"/>
</dbReference>
<dbReference type="PANTHER" id="PTHR46825">
    <property type="entry name" value="D-ALANYL-D-ALANINE-CARBOXYPEPTIDASE/ENDOPEPTIDASE AMPH"/>
    <property type="match status" value="1"/>
</dbReference>
<name>A0ABU0TJ85_9FLAO</name>
<dbReference type="InterPro" id="IPR012338">
    <property type="entry name" value="Beta-lactam/transpept-like"/>
</dbReference>
<dbReference type="SUPFAM" id="SSF56601">
    <property type="entry name" value="beta-lactamase/transpeptidase-like"/>
    <property type="match status" value="1"/>
</dbReference>
<gene>
    <name evidence="3" type="ORF">QE404_002253</name>
</gene>
<dbReference type="GO" id="GO:0009002">
    <property type="term" value="F:serine-type D-Ala-D-Ala carboxypeptidase activity"/>
    <property type="evidence" value="ECO:0007669"/>
    <property type="project" value="UniProtKB-EC"/>
</dbReference>
<dbReference type="PANTHER" id="PTHR46825:SF7">
    <property type="entry name" value="D-ALANYL-D-ALANINE CARBOXYPEPTIDASE"/>
    <property type="match status" value="1"/>
</dbReference>
<dbReference type="InterPro" id="IPR001466">
    <property type="entry name" value="Beta-lactam-related"/>
</dbReference>
<dbReference type="Gene3D" id="3.40.710.10">
    <property type="entry name" value="DD-peptidase/beta-lactamase superfamily"/>
    <property type="match status" value="1"/>
</dbReference>
<dbReference type="EC" id="3.4.16.4" evidence="3"/>
<comment type="caution">
    <text evidence="3">The sequence shown here is derived from an EMBL/GenBank/DDBJ whole genome shotgun (WGS) entry which is preliminary data.</text>
</comment>
<keyword evidence="3" id="KW-0645">Protease</keyword>
<sequence length="451" mass="50315">MKFFNLSVNLNNMFKKLLLISAIGLSGIAFSQNTVKEKLSNYLDSLCLHHKVMGSFAFVDKNQAKFVKVVGLSDVEHQQNANMNTQYRIGSISKIFTAVLVMKAVEEKKISLDDKLSGFYPEIPNAQKITIEHMLQHRSGIHNLTDEPEYMQYYTKPHTEADLIGIIKKYNSDFEPGAKFEYSNSNYILLGIILEKIYKTSYAELVSTKIARPLKLTLTKVGGAIDPSKNQAESYEYIEGRYRKMPETDMSIPGGAGNMVSTPVELLEFIIGLEKGKLIKKASLDKMKSFKDGYGYGLIKLTYDKSSGFGHNGGIDGFRSAVYYFPDLKVAASYIVNQSSIDPDDIFDNMMAAATGKDFKIPSFAVIQVPEAELKKLTGNYASPGVPLKINIFIQNKVLMAQATGQSAFPLDAISETSFKYDMAGIVINFHPEKKQFDIIQRGAKTTFTKE</sequence>
<feature type="signal peptide" evidence="1">
    <location>
        <begin position="1"/>
        <end position="31"/>
    </location>
</feature>
<dbReference type="Pfam" id="PF00144">
    <property type="entry name" value="Beta-lactamase"/>
    <property type="match status" value="1"/>
</dbReference>
<keyword evidence="3" id="KW-0121">Carboxypeptidase</keyword>
<feature type="domain" description="Beta-lactamase-related" evidence="2">
    <location>
        <begin position="55"/>
        <end position="353"/>
    </location>
</feature>
<accession>A0ABU0TJ85</accession>
<proteinExistence type="predicted"/>
<evidence type="ECO:0000313" key="4">
    <source>
        <dbReference type="Proteomes" id="UP001225072"/>
    </source>
</evidence>
<keyword evidence="3" id="KW-0378">Hydrolase</keyword>
<dbReference type="Proteomes" id="UP001225072">
    <property type="component" value="Unassembled WGS sequence"/>
</dbReference>
<protein>
    <submittedName>
        <fullName evidence="3">D-alanyl-D-alanine carboxypeptidase</fullName>
        <ecNumber evidence="3">3.4.16.4</ecNumber>
    </submittedName>
</protein>
<keyword evidence="4" id="KW-1185">Reference proteome</keyword>
<evidence type="ECO:0000313" key="3">
    <source>
        <dbReference type="EMBL" id="MDQ1097106.1"/>
    </source>
</evidence>
<evidence type="ECO:0000259" key="2">
    <source>
        <dbReference type="Pfam" id="PF00144"/>
    </source>
</evidence>
<organism evidence="3 4">
    <name type="scientific">Chryseobacterium camelliae</name>
    <dbReference type="NCBI Taxonomy" id="1265445"/>
    <lineage>
        <taxon>Bacteria</taxon>
        <taxon>Pseudomonadati</taxon>
        <taxon>Bacteroidota</taxon>
        <taxon>Flavobacteriia</taxon>
        <taxon>Flavobacteriales</taxon>
        <taxon>Weeksellaceae</taxon>
        <taxon>Chryseobacterium group</taxon>
        <taxon>Chryseobacterium</taxon>
    </lineage>
</organism>
<dbReference type="InterPro" id="IPR050491">
    <property type="entry name" value="AmpC-like"/>
</dbReference>